<dbReference type="InterPro" id="IPR003661">
    <property type="entry name" value="HisK_dim/P_dom"/>
</dbReference>
<dbReference type="InterPro" id="IPR036890">
    <property type="entry name" value="HATPase_C_sf"/>
</dbReference>
<feature type="transmembrane region" description="Helical" evidence="8">
    <location>
        <begin position="68"/>
        <end position="89"/>
    </location>
</feature>
<evidence type="ECO:0000256" key="1">
    <source>
        <dbReference type="ARBA" id="ARBA00000085"/>
    </source>
</evidence>
<evidence type="ECO:0000256" key="4">
    <source>
        <dbReference type="ARBA" id="ARBA00022679"/>
    </source>
</evidence>
<feature type="transmembrane region" description="Helical" evidence="8">
    <location>
        <begin position="43"/>
        <end position="62"/>
    </location>
</feature>
<keyword evidence="4" id="KW-0808">Transferase</keyword>
<dbReference type="EMBL" id="FWXR01000005">
    <property type="protein sequence ID" value="SMC64331.1"/>
    <property type="molecule type" value="Genomic_DNA"/>
</dbReference>
<dbReference type="EC" id="2.7.13.3" evidence="2"/>
<evidence type="ECO:0000256" key="3">
    <source>
        <dbReference type="ARBA" id="ARBA00022553"/>
    </source>
</evidence>
<comment type="catalytic activity">
    <reaction evidence="1">
        <text>ATP + protein L-histidine = ADP + protein N-phospho-L-histidine.</text>
        <dbReference type="EC" id="2.7.13.3"/>
    </reaction>
</comment>
<dbReference type="PANTHER" id="PTHR43711:SF26">
    <property type="entry name" value="SENSOR HISTIDINE KINASE RCSC"/>
    <property type="match status" value="1"/>
</dbReference>
<keyword evidence="3" id="KW-0597">Phosphoprotein</keyword>
<keyword evidence="6" id="KW-0902">Two-component regulatory system</keyword>
<dbReference type="SUPFAM" id="SSF47384">
    <property type="entry name" value="Homodimeric domain of signal transducing histidine kinase"/>
    <property type="match status" value="1"/>
</dbReference>
<keyword evidence="8" id="KW-1133">Transmembrane helix</keyword>
<dbReference type="CDD" id="cd00082">
    <property type="entry name" value="HisKA"/>
    <property type="match status" value="1"/>
</dbReference>
<evidence type="ECO:0000256" key="2">
    <source>
        <dbReference type="ARBA" id="ARBA00012438"/>
    </source>
</evidence>
<dbReference type="Pfam" id="PF00512">
    <property type="entry name" value="HisKA"/>
    <property type="match status" value="1"/>
</dbReference>
<feature type="region of interest" description="Disordered" evidence="7">
    <location>
        <begin position="1"/>
        <end position="22"/>
    </location>
</feature>
<dbReference type="InterPro" id="IPR003594">
    <property type="entry name" value="HATPase_dom"/>
</dbReference>
<dbReference type="Proteomes" id="UP000192656">
    <property type="component" value="Unassembled WGS sequence"/>
</dbReference>
<organism evidence="10 11">
    <name type="scientific">Fulvimarina manganoxydans</name>
    <dbReference type="NCBI Taxonomy" id="937218"/>
    <lineage>
        <taxon>Bacteria</taxon>
        <taxon>Pseudomonadati</taxon>
        <taxon>Pseudomonadota</taxon>
        <taxon>Alphaproteobacteria</taxon>
        <taxon>Hyphomicrobiales</taxon>
        <taxon>Aurantimonadaceae</taxon>
        <taxon>Fulvimarina</taxon>
    </lineage>
</organism>
<keyword evidence="8" id="KW-0472">Membrane</keyword>
<dbReference type="Gene3D" id="1.10.287.130">
    <property type="match status" value="1"/>
</dbReference>
<dbReference type="OrthoDB" id="9801651at2"/>
<dbReference type="SUPFAM" id="SSF55874">
    <property type="entry name" value="ATPase domain of HSP90 chaperone/DNA topoisomerase II/histidine kinase"/>
    <property type="match status" value="1"/>
</dbReference>
<dbReference type="SMART" id="SM00387">
    <property type="entry name" value="HATPase_c"/>
    <property type="match status" value="1"/>
</dbReference>
<sequence length="485" mass="51230">MELVSSQAARTPCGKGEGPDKAASAGLSVVRRAATSGSHRRRLIQALLGLGAGTAILPPVMVSADMSGLIVALPLFIAGLAVGAAAFVASRSQNVAAPEPVRITSADSQETSALPIADILGVPAFLVSGAGLIHGVNEAGYQLLKLAPGRLDTPLLLDLLAPSDRSVAMAALHAGEKEGAEIELRDGSRRSLHIVKTEGPDRHIALLSPCALAASDTGENPAATVASAMLATVSHELRTPLNAIIGFSGILEQELFGALGSDRQREYVDLIQKSGQHLLSVVNELLDVSKMQAGRYELRKERVALSEIVTEAVSMVRCNAETKGLELDIRFPAAPITVEADPRAMRHMLINLLANAVKFTDEGLVCLEGRLEDEDLILTVTDTGIGIDPDQLGKLGHPFVQASCGHGRHFEGTGLGLAYVKGMAELHGGLMQIESHIGQGTSVTLRLPLTARLINDNEDKNIVALDHARNPNFRDERQPSVRRSA</sequence>
<name>A0A1W2AV65_9HYPH</name>
<dbReference type="SMART" id="SM00388">
    <property type="entry name" value="HisKA"/>
    <property type="match status" value="1"/>
</dbReference>
<dbReference type="Gene3D" id="3.30.565.10">
    <property type="entry name" value="Histidine kinase-like ATPase, C-terminal domain"/>
    <property type="match status" value="1"/>
</dbReference>
<dbReference type="PANTHER" id="PTHR43711">
    <property type="entry name" value="TWO-COMPONENT HISTIDINE KINASE"/>
    <property type="match status" value="1"/>
</dbReference>
<dbReference type="InterPro" id="IPR036097">
    <property type="entry name" value="HisK_dim/P_sf"/>
</dbReference>
<dbReference type="InterPro" id="IPR050736">
    <property type="entry name" value="Sensor_HK_Regulatory"/>
</dbReference>
<dbReference type="InterPro" id="IPR005467">
    <property type="entry name" value="His_kinase_dom"/>
</dbReference>
<feature type="domain" description="Histidine kinase" evidence="9">
    <location>
        <begin position="232"/>
        <end position="451"/>
    </location>
</feature>
<evidence type="ECO:0000259" key="9">
    <source>
        <dbReference type="PROSITE" id="PS50109"/>
    </source>
</evidence>
<dbReference type="PRINTS" id="PR00344">
    <property type="entry name" value="BCTRLSENSOR"/>
</dbReference>
<reference evidence="10 11" key="1">
    <citation type="submission" date="2017-04" db="EMBL/GenBank/DDBJ databases">
        <authorList>
            <person name="Afonso C.L."/>
            <person name="Miller P.J."/>
            <person name="Scott M.A."/>
            <person name="Spackman E."/>
            <person name="Goraichik I."/>
            <person name="Dimitrov K.M."/>
            <person name="Suarez D.L."/>
            <person name="Swayne D.E."/>
        </authorList>
    </citation>
    <scope>NUCLEOTIDE SEQUENCE [LARGE SCALE GENOMIC DNA]</scope>
    <source>
        <strain evidence="10 11">CGMCC 1.10972</strain>
    </source>
</reference>
<evidence type="ECO:0000313" key="11">
    <source>
        <dbReference type="Proteomes" id="UP000192656"/>
    </source>
</evidence>
<proteinExistence type="predicted"/>
<dbReference type="GO" id="GO:0000155">
    <property type="term" value="F:phosphorelay sensor kinase activity"/>
    <property type="evidence" value="ECO:0007669"/>
    <property type="project" value="InterPro"/>
</dbReference>
<dbReference type="STRING" id="937218.SAMN06297251_10590"/>
<evidence type="ECO:0000256" key="5">
    <source>
        <dbReference type="ARBA" id="ARBA00022777"/>
    </source>
</evidence>
<evidence type="ECO:0000313" key="10">
    <source>
        <dbReference type="EMBL" id="SMC64331.1"/>
    </source>
</evidence>
<dbReference type="Pfam" id="PF02518">
    <property type="entry name" value="HATPase_c"/>
    <property type="match status" value="1"/>
</dbReference>
<keyword evidence="11" id="KW-1185">Reference proteome</keyword>
<dbReference type="AlphaFoldDB" id="A0A1W2AV65"/>
<evidence type="ECO:0000256" key="6">
    <source>
        <dbReference type="ARBA" id="ARBA00023012"/>
    </source>
</evidence>
<protein>
    <recommendedName>
        <fullName evidence="2">histidine kinase</fullName>
        <ecNumber evidence="2">2.7.13.3</ecNumber>
    </recommendedName>
</protein>
<keyword evidence="5 10" id="KW-0418">Kinase</keyword>
<keyword evidence="8" id="KW-0812">Transmembrane</keyword>
<dbReference type="InterPro" id="IPR004358">
    <property type="entry name" value="Sig_transdc_His_kin-like_C"/>
</dbReference>
<dbReference type="CDD" id="cd16922">
    <property type="entry name" value="HATPase_EvgS-ArcB-TorS-like"/>
    <property type="match status" value="1"/>
</dbReference>
<evidence type="ECO:0000256" key="7">
    <source>
        <dbReference type="SAM" id="MobiDB-lite"/>
    </source>
</evidence>
<dbReference type="RefSeq" id="WP_084409526.1">
    <property type="nucleotide sequence ID" value="NZ_FWXR01000005.1"/>
</dbReference>
<accession>A0A1W2AV65</accession>
<evidence type="ECO:0000256" key="8">
    <source>
        <dbReference type="SAM" id="Phobius"/>
    </source>
</evidence>
<gene>
    <name evidence="10" type="ORF">SAMN06297251_10590</name>
</gene>
<dbReference type="PROSITE" id="PS50109">
    <property type="entry name" value="HIS_KIN"/>
    <property type="match status" value="1"/>
</dbReference>